<feature type="domain" description="Purine catabolism PurC-like" evidence="2">
    <location>
        <begin position="6"/>
        <end position="125"/>
    </location>
</feature>
<reference evidence="6" key="1">
    <citation type="submission" date="2016-12" db="EMBL/GenBank/DDBJ databases">
        <authorList>
            <person name="Varghese N."/>
            <person name="Submissions S."/>
        </authorList>
    </citation>
    <scope>NUCLEOTIDE SEQUENCE [LARGE SCALE GENOMIC DNA]</scope>
    <source>
        <strain evidence="6">DSM 11544</strain>
    </source>
</reference>
<evidence type="ECO:0000256" key="1">
    <source>
        <dbReference type="ARBA" id="ARBA00006754"/>
    </source>
</evidence>
<dbReference type="Proteomes" id="UP000184010">
    <property type="component" value="Unassembled WGS sequence"/>
</dbReference>
<proteinExistence type="inferred from homology"/>
<feature type="domain" description="PucR C-terminal helix-turn-helix" evidence="3">
    <location>
        <begin position="493"/>
        <end position="551"/>
    </location>
</feature>
<gene>
    <name evidence="5" type="ORF">SAMN02745215_00743</name>
</gene>
<organism evidence="5 6">
    <name type="scientific">Desulfitobacterium chlororespirans DSM 11544</name>
    <dbReference type="NCBI Taxonomy" id="1121395"/>
    <lineage>
        <taxon>Bacteria</taxon>
        <taxon>Bacillati</taxon>
        <taxon>Bacillota</taxon>
        <taxon>Clostridia</taxon>
        <taxon>Eubacteriales</taxon>
        <taxon>Desulfitobacteriaceae</taxon>
        <taxon>Desulfitobacterium</taxon>
    </lineage>
</organism>
<sequence length="560" mass="63529">MITVGEVLTTKAFEKAKVIAGNEGIHNLVRTITVAEVPDAAEWLRGQELVCTTGFFVRDNSVSQVRWIESLIHHGASALAIKTSRFLGDISGSVKIIANTRKFPIISLPDDSTWPFVIESVMNRITEEQIEKLRQMDEIHTRLTQLVLEGESVQSIAQTLALSTKNPVIVNDARFNIIGKGIPEFGVDGEKDALVYNYFLSPQFQKYMLCSDYYKKITLNRTPEALEMKAPKSPARFMIVPIFSSNVIYGFITLIETVRPYTHSDAVVLEHGATAIALKLVKTMIDTETQRAEAQQAIDALVQGRLLMASLRKYLPIGFNWSNPISVVRMNLLNYNNKGRLYLDSEAETIIEKHIMQKLKTLFGQCIMSNRGGEYTFLIPFRPEDISAIGAEIEKAFKECAADLEKDFGKDCLLVGIGGAYPEFQYLKKSYDEAQKVIEILETIHSLRPVACYNKLGIYKILFNIKDQKELSAYYKEYLSEIIIYDRKNNGDLLETLRTYVMTDGNITHTAKKLFLHPNTVTYRLKKIQTLLPESLDNYEFRTAVYFALKIYDLFKDAPD</sequence>
<dbReference type="InterPro" id="IPR029016">
    <property type="entry name" value="GAF-like_dom_sf"/>
</dbReference>
<dbReference type="Gene3D" id="1.10.10.2840">
    <property type="entry name" value="PucR C-terminal helix-turn-helix domain"/>
    <property type="match status" value="1"/>
</dbReference>
<dbReference type="EMBL" id="FRDN01000004">
    <property type="protein sequence ID" value="SHN56945.1"/>
    <property type="molecule type" value="Genomic_DNA"/>
</dbReference>
<evidence type="ECO:0000313" key="6">
    <source>
        <dbReference type="Proteomes" id="UP000184010"/>
    </source>
</evidence>
<dbReference type="Pfam" id="PF07905">
    <property type="entry name" value="PucR"/>
    <property type="match status" value="1"/>
</dbReference>
<dbReference type="InterPro" id="IPR041522">
    <property type="entry name" value="CdaR_GGDEF"/>
</dbReference>
<dbReference type="STRING" id="1121395.SAMN02745215_00743"/>
<evidence type="ECO:0000259" key="3">
    <source>
        <dbReference type="Pfam" id="PF13556"/>
    </source>
</evidence>
<dbReference type="InterPro" id="IPR025736">
    <property type="entry name" value="PucR_C-HTH_dom"/>
</dbReference>
<keyword evidence="6" id="KW-1185">Reference proteome</keyword>
<feature type="domain" description="CdaR GGDEF-like" evidence="4">
    <location>
        <begin position="349"/>
        <end position="440"/>
    </location>
</feature>
<dbReference type="InterPro" id="IPR051448">
    <property type="entry name" value="CdaR-like_regulators"/>
</dbReference>
<name>A0A1M7SEN1_9FIRM</name>
<dbReference type="Gene3D" id="3.30.450.40">
    <property type="match status" value="1"/>
</dbReference>
<dbReference type="AlphaFoldDB" id="A0A1M7SEN1"/>
<dbReference type="PANTHER" id="PTHR33744">
    <property type="entry name" value="CARBOHYDRATE DIACID REGULATOR"/>
    <property type="match status" value="1"/>
</dbReference>
<evidence type="ECO:0000313" key="5">
    <source>
        <dbReference type="EMBL" id="SHN56945.1"/>
    </source>
</evidence>
<dbReference type="InterPro" id="IPR042070">
    <property type="entry name" value="PucR_C-HTH_sf"/>
</dbReference>
<dbReference type="Pfam" id="PF17853">
    <property type="entry name" value="GGDEF_2"/>
    <property type="match status" value="1"/>
</dbReference>
<dbReference type="InterPro" id="IPR012914">
    <property type="entry name" value="PucR_dom"/>
</dbReference>
<evidence type="ECO:0000259" key="4">
    <source>
        <dbReference type="Pfam" id="PF17853"/>
    </source>
</evidence>
<dbReference type="Pfam" id="PF13556">
    <property type="entry name" value="HTH_30"/>
    <property type="match status" value="1"/>
</dbReference>
<accession>A0A1M7SEN1</accession>
<comment type="similarity">
    <text evidence="1">Belongs to the CdaR family.</text>
</comment>
<protein>
    <submittedName>
        <fullName evidence="5">Purine catabolism regulatory protein</fullName>
    </submittedName>
</protein>
<evidence type="ECO:0000259" key="2">
    <source>
        <dbReference type="Pfam" id="PF07905"/>
    </source>
</evidence>
<dbReference type="PANTHER" id="PTHR33744:SF1">
    <property type="entry name" value="DNA-BINDING TRANSCRIPTIONAL ACTIVATOR ADER"/>
    <property type="match status" value="1"/>
</dbReference>